<name>A0AAD7ZNB4_DIPPU</name>
<evidence type="ECO:0000313" key="1">
    <source>
        <dbReference type="EMBL" id="KAJ9583501.1"/>
    </source>
</evidence>
<reference evidence="1" key="2">
    <citation type="submission" date="2023-05" db="EMBL/GenBank/DDBJ databases">
        <authorList>
            <person name="Fouks B."/>
        </authorList>
    </citation>
    <scope>NUCLEOTIDE SEQUENCE</scope>
    <source>
        <strain evidence="1">Stay&amp;Tobe</strain>
        <tissue evidence="1">Testes</tissue>
    </source>
</reference>
<dbReference type="EMBL" id="JASPKZ010007581">
    <property type="protein sequence ID" value="KAJ9583501.1"/>
    <property type="molecule type" value="Genomic_DNA"/>
</dbReference>
<evidence type="ECO:0000313" key="2">
    <source>
        <dbReference type="Proteomes" id="UP001233999"/>
    </source>
</evidence>
<comment type="caution">
    <text evidence="1">The sequence shown here is derived from an EMBL/GenBank/DDBJ whole genome shotgun (WGS) entry which is preliminary data.</text>
</comment>
<protein>
    <submittedName>
        <fullName evidence="1">Uncharacterized protein</fullName>
    </submittedName>
</protein>
<organism evidence="1 2">
    <name type="scientific">Diploptera punctata</name>
    <name type="common">Pacific beetle cockroach</name>
    <dbReference type="NCBI Taxonomy" id="6984"/>
    <lineage>
        <taxon>Eukaryota</taxon>
        <taxon>Metazoa</taxon>
        <taxon>Ecdysozoa</taxon>
        <taxon>Arthropoda</taxon>
        <taxon>Hexapoda</taxon>
        <taxon>Insecta</taxon>
        <taxon>Pterygota</taxon>
        <taxon>Neoptera</taxon>
        <taxon>Polyneoptera</taxon>
        <taxon>Dictyoptera</taxon>
        <taxon>Blattodea</taxon>
        <taxon>Blaberoidea</taxon>
        <taxon>Blaberidae</taxon>
        <taxon>Diplopterinae</taxon>
        <taxon>Diploptera</taxon>
    </lineage>
</organism>
<keyword evidence="2" id="KW-1185">Reference proteome</keyword>
<dbReference type="Proteomes" id="UP001233999">
    <property type="component" value="Unassembled WGS sequence"/>
</dbReference>
<proteinExistence type="predicted"/>
<sequence>IAIYRKYDIQKLQDENIASIYKTQVENLLIQDNTVRSTFLILTNYLSTFGEYV</sequence>
<dbReference type="AlphaFoldDB" id="A0AAD7ZNB4"/>
<feature type="non-terminal residue" evidence="1">
    <location>
        <position position="1"/>
    </location>
</feature>
<feature type="non-terminal residue" evidence="1">
    <location>
        <position position="53"/>
    </location>
</feature>
<reference evidence="1" key="1">
    <citation type="journal article" date="2023" name="IScience">
        <title>Live-bearing cockroach genome reveals convergent evolutionary mechanisms linked to viviparity in insects and beyond.</title>
        <authorList>
            <person name="Fouks B."/>
            <person name="Harrison M.C."/>
            <person name="Mikhailova A.A."/>
            <person name="Marchal E."/>
            <person name="English S."/>
            <person name="Carruthers M."/>
            <person name="Jennings E.C."/>
            <person name="Chiamaka E.L."/>
            <person name="Frigard R.A."/>
            <person name="Pippel M."/>
            <person name="Attardo G.M."/>
            <person name="Benoit J.B."/>
            <person name="Bornberg-Bauer E."/>
            <person name="Tobe S.S."/>
        </authorList>
    </citation>
    <scope>NUCLEOTIDE SEQUENCE</scope>
    <source>
        <strain evidence="1">Stay&amp;Tobe</strain>
    </source>
</reference>
<accession>A0AAD7ZNB4</accession>
<gene>
    <name evidence="1" type="ORF">L9F63_022157</name>
</gene>